<proteinExistence type="predicted"/>
<dbReference type="Pfam" id="PF00079">
    <property type="entry name" value="Serpin"/>
    <property type="match status" value="1"/>
</dbReference>
<dbReference type="GO" id="GO:0004867">
    <property type="term" value="F:serine-type endopeptidase inhibitor activity"/>
    <property type="evidence" value="ECO:0007669"/>
    <property type="project" value="InterPro"/>
</dbReference>
<evidence type="ECO:0000259" key="1">
    <source>
        <dbReference type="Pfam" id="PF00079"/>
    </source>
</evidence>
<dbReference type="SMR" id="A0A3B6KPP1"/>
<keyword evidence="3" id="KW-1185">Reference proteome</keyword>
<dbReference type="Gramene" id="TraesCS5A03G0947900.1">
    <property type="protein sequence ID" value="TraesCS5A03G0947900.1.CDS"/>
    <property type="gene ID" value="TraesCS5A03G0947900"/>
</dbReference>
<accession>A0A3B6KPP1</accession>
<reference evidence="2" key="2">
    <citation type="submission" date="2018-10" db="UniProtKB">
        <authorList>
            <consortium name="EnsemblPlants"/>
        </authorList>
    </citation>
    <scope>IDENTIFICATION</scope>
</reference>
<dbReference type="Gramene" id="TraesROB_scaffold_079995_01G000100.1">
    <property type="protein sequence ID" value="TraesROB_scaffold_079995_01G000100.1"/>
    <property type="gene ID" value="TraesROB_scaffold_079995_01G000100"/>
</dbReference>
<dbReference type="PANTHER" id="PTHR11461:SF380">
    <property type="entry name" value="SERPIN DOMAIN-CONTAINING PROTEIN"/>
    <property type="match status" value="1"/>
</dbReference>
<dbReference type="Gene3D" id="2.10.310.10">
    <property type="entry name" value="Serpins superfamily"/>
    <property type="match status" value="1"/>
</dbReference>
<dbReference type="Gene3D" id="6.20.40.10">
    <property type="match status" value="1"/>
</dbReference>
<dbReference type="EnsemblPlants" id="TraesCS5A02G397400.1">
    <property type="protein sequence ID" value="TraesCS5A02G397400.1"/>
    <property type="gene ID" value="TraesCS5A02G397400"/>
</dbReference>
<dbReference type="GO" id="GO:0005615">
    <property type="term" value="C:extracellular space"/>
    <property type="evidence" value="ECO:0007669"/>
    <property type="project" value="InterPro"/>
</dbReference>
<dbReference type="InterPro" id="IPR000215">
    <property type="entry name" value="Serpin_fam"/>
</dbReference>
<protein>
    <recommendedName>
        <fullName evidence="1">Serpin domain-containing protein</fullName>
    </recommendedName>
</protein>
<dbReference type="AlphaFoldDB" id="A0A3B6KPP1"/>
<dbReference type="STRING" id="4565.A0A3B6KPP1"/>
<feature type="domain" description="Serpin" evidence="1">
    <location>
        <begin position="10"/>
        <end position="77"/>
    </location>
</feature>
<name>A0A3B6KPP1_WHEAT</name>
<dbReference type="SUPFAM" id="SSF56574">
    <property type="entry name" value="Serpins"/>
    <property type="match status" value="1"/>
</dbReference>
<dbReference type="Gramene" id="TraesCS5A02G397400.1">
    <property type="protein sequence ID" value="TraesCS5A02G397400.1"/>
    <property type="gene ID" value="TraesCS5A02G397400"/>
</dbReference>
<sequence length="81" mass="8844">MVEGDEPSLPLVLSDIIHKAVIEVNEEGTEAAASTLMHRRAPPPPPRVDFVANHPFAYFIVEEVTGIVVFVGHVLDPSNEE</sequence>
<dbReference type="Gramene" id="TraesCLE_scaffold_042619_01G000200.1">
    <property type="protein sequence ID" value="TraesCLE_scaffold_042619_01G000200.1"/>
    <property type="gene ID" value="TraesCLE_scaffold_042619_01G000200"/>
</dbReference>
<dbReference type="InterPro" id="IPR023796">
    <property type="entry name" value="Serpin_dom"/>
</dbReference>
<evidence type="ECO:0000313" key="3">
    <source>
        <dbReference type="Proteomes" id="UP000019116"/>
    </source>
</evidence>
<dbReference type="Proteomes" id="UP000019116">
    <property type="component" value="Chromosome 5A"/>
</dbReference>
<reference evidence="2" key="1">
    <citation type="submission" date="2018-08" db="EMBL/GenBank/DDBJ databases">
        <authorList>
            <person name="Rossello M."/>
        </authorList>
    </citation>
    <scope>NUCLEOTIDE SEQUENCE [LARGE SCALE GENOMIC DNA]</scope>
    <source>
        <strain evidence="2">cv. Chinese Spring</strain>
    </source>
</reference>
<dbReference type="PANTHER" id="PTHR11461">
    <property type="entry name" value="SERINE PROTEASE INHIBITOR, SERPIN"/>
    <property type="match status" value="1"/>
</dbReference>
<organism evidence="2">
    <name type="scientific">Triticum aestivum</name>
    <name type="common">Wheat</name>
    <dbReference type="NCBI Taxonomy" id="4565"/>
    <lineage>
        <taxon>Eukaryota</taxon>
        <taxon>Viridiplantae</taxon>
        <taxon>Streptophyta</taxon>
        <taxon>Embryophyta</taxon>
        <taxon>Tracheophyta</taxon>
        <taxon>Spermatophyta</taxon>
        <taxon>Magnoliopsida</taxon>
        <taxon>Liliopsida</taxon>
        <taxon>Poales</taxon>
        <taxon>Poaceae</taxon>
        <taxon>BOP clade</taxon>
        <taxon>Pooideae</taxon>
        <taxon>Triticodae</taxon>
        <taxon>Triticeae</taxon>
        <taxon>Triticinae</taxon>
        <taxon>Triticum</taxon>
    </lineage>
</organism>
<evidence type="ECO:0000313" key="2">
    <source>
        <dbReference type="EnsemblPlants" id="TraesCS5A02G397400.1"/>
    </source>
</evidence>
<dbReference type="InterPro" id="IPR036186">
    <property type="entry name" value="Serpin_sf"/>
</dbReference>